<evidence type="ECO:0000256" key="1">
    <source>
        <dbReference type="ARBA" id="ARBA00004141"/>
    </source>
</evidence>
<comment type="subcellular location">
    <subcellularLocation>
        <location evidence="1">Membrane</location>
        <topology evidence="1">Multi-pass membrane protein</topology>
    </subcellularLocation>
</comment>
<protein>
    <recommendedName>
        <fullName evidence="6">ABC-2 type transporter transmembrane domain-containing protein</fullName>
    </recommendedName>
</protein>
<evidence type="ECO:0000313" key="7">
    <source>
        <dbReference type="EMBL" id="VAW41875.1"/>
    </source>
</evidence>
<organism evidence="7">
    <name type="scientific">hydrothermal vent metagenome</name>
    <dbReference type="NCBI Taxonomy" id="652676"/>
    <lineage>
        <taxon>unclassified sequences</taxon>
        <taxon>metagenomes</taxon>
        <taxon>ecological metagenomes</taxon>
    </lineage>
</organism>
<evidence type="ECO:0000256" key="4">
    <source>
        <dbReference type="ARBA" id="ARBA00023136"/>
    </source>
</evidence>
<dbReference type="InterPro" id="IPR013525">
    <property type="entry name" value="ABC2_TM"/>
</dbReference>
<feature type="transmembrane region" description="Helical" evidence="5">
    <location>
        <begin position="276"/>
        <end position="297"/>
    </location>
</feature>
<gene>
    <name evidence="7" type="ORF">MNBD_GAMMA01-1497</name>
</gene>
<feature type="transmembrane region" description="Helical" evidence="5">
    <location>
        <begin position="231"/>
        <end position="256"/>
    </location>
</feature>
<keyword evidence="3 5" id="KW-1133">Transmembrane helix</keyword>
<feature type="transmembrane region" description="Helical" evidence="5">
    <location>
        <begin position="187"/>
        <end position="205"/>
    </location>
</feature>
<reference evidence="7" key="1">
    <citation type="submission" date="2018-06" db="EMBL/GenBank/DDBJ databases">
        <authorList>
            <person name="Zhirakovskaya E."/>
        </authorList>
    </citation>
    <scope>NUCLEOTIDE SEQUENCE</scope>
</reference>
<dbReference type="PANTHER" id="PTHR43471">
    <property type="entry name" value="ABC TRANSPORTER PERMEASE"/>
    <property type="match status" value="1"/>
</dbReference>
<keyword evidence="2 5" id="KW-0812">Transmembrane</keyword>
<evidence type="ECO:0000259" key="6">
    <source>
        <dbReference type="Pfam" id="PF12698"/>
    </source>
</evidence>
<dbReference type="GO" id="GO:0016020">
    <property type="term" value="C:membrane"/>
    <property type="evidence" value="ECO:0007669"/>
    <property type="project" value="UniProtKB-SubCell"/>
</dbReference>
<dbReference type="AlphaFoldDB" id="A0A3B0VEC6"/>
<feature type="transmembrane region" description="Helical" evidence="5">
    <location>
        <begin position="309"/>
        <end position="327"/>
    </location>
</feature>
<evidence type="ECO:0000256" key="5">
    <source>
        <dbReference type="SAM" id="Phobius"/>
    </source>
</evidence>
<dbReference type="PANTHER" id="PTHR43471:SF3">
    <property type="entry name" value="ABC TRANSPORTER PERMEASE PROTEIN NATB"/>
    <property type="match status" value="1"/>
</dbReference>
<evidence type="ECO:0000256" key="2">
    <source>
        <dbReference type="ARBA" id="ARBA00022692"/>
    </source>
</evidence>
<dbReference type="Pfam" id="PF12698">
    <property type="entry name" value="ABC2_membrane_3"/>
    <property type="match status" value="1"/>
</dbReference>
<feature type="transmembrane region" description="Helical" evidence="5">
    <location>
        <begin position="23"/>
        <end position="46"/>
    </location>
</feature>
<feature type="transmembrane region" description="Helical" evidence="5">
    <location>
        <begin position="358"/>
        <end position="381"/>
    </location>
</feature>
<dbReference type="Gene3D" id="3.40.1710.10">
    <property type="entry name" value="abc type-2 transporter like domain"/>
    <property type="match status" value="1"/>
</dbReference>
<feature type="domain" description="ABC-2 type transporter transmembrane" evidence="6">
    <location>
        <begin position="31"/>
        <end position="375"/>
    </location>
</feature>
<evidence type="ECO:0000256" key="3">
    <source>
        <dbReference type="ARBA" id="ARBA00022989"/>
    </source>
</evidence>
<keyword evidence="4 5" id="KW-0472">Membrane</keyword>
<dbReference type="EMBL" id="UOEW01000328">
    <property type="protein sequence ID" value="VAW41875.1"/>
    <property type="molecule type" value="Genomic_DNA"/>
</dbReference>
<sequence length="393" mass="43336">MNKQITTVAKKEIFDNFRDRKTLLSSIVMGAVFMPVLFVVMINFIINIQKDKAESQLEIAIKGSENAQSFISFVKTKGVKINKFSGDATKAIENKDKEAVIIIPEGFAEKFSKGIPATIEIYYDATAKGATNVTQKRIKSLINEYSRTIGMSRLQLRGISPLILQAIIIEDHDVSTAQSKGAQLMTFLPYALILGLFMGSMYLAIDTMAGEKERNSLESLLLNPIKRSHLLIGKLLATITFGLTTMIITLITFKLVMPFMPLEQLGMTLDLGIKNLTILSLVLAPLAVLAASLQTIVATFSKSFKEAQTYVGILILVPMIPSIALMIMPVKEKLWMMSIPVLSQNLIINQIMRGEQVAPVSILVAIVGSLFIGLLLALMAIKLYNRESLLFSD</sequence>
<name>A0A3B0VEC6_9ZZZZ</name>
<dbReference type="GO" id="GO:0140359">
    <property type="term" value="F:ABC-type transporter activity"/>
    <property type="evidence" value="ECO:0007669"/>
    <property type="project" value="InterPro"/>
</dbReference>
<accession>A0A3B0VEC6</accession>
<proteinExistence type="predicted"/>